<dbReference type="PIRSF" id="PIRSF036958">
    <property type="entry name" value="mRNA_capping_HCE"/>
    <property type="match status" value="1"/>
</dbReference>
<dbReference type="InterPro" id="IPR051029">
    <property type="entry name" value="mRNA_Capping_Enz/RNA_Phosphat"/>
</dbReference>
<evidence type="ECO:0000256" key="3">
    <source>
        <dbReference type="ARBA" id="ARBA00022664"/>
    </source>
</evidence>
<dbReference type="SUPFAM" id="SSF56091">
    <property type="entry name" value="DNA ligase/mRNA capping enzyme, catalytic domain"/>
    <property type="match status" value="1"/>
</dbReference>
<keyword evidence="5" id="KW-0548">Nucleotidyltransferase</keyword>
<dbReference type="Gene3D" id="3.30.470.30">
    <property type="entry name" value="DNA ligase/mRNA capping enzyme"/>
    <property type="match status" value="1"/>
</dbReference>
<evidence type="ECO:0000256" key="10">
    <source>
        <dbReference type="ARBA" id="ARBA00044624"/>
    </source>
</evidence>
<dbReference type="PANTHER" id="PTHR10367:SF17">
    <property type="entry name" value="MRNA-CAPPING ENZYME"/>
    <property type="match status" value="1"/>
</dbReference>
<dbReference type="PROSITE" id="PS50056">
    <property type="entry name" value="TYR_PHOSPHATASE_2"/>
    <property type="match status" value="1"/>
</dbReference>
<dbReference type="Pfam" id="PF01331">
    <property type="entry name" value="mRNA_cap_enzyme"/>
    <property type="match status" value="1"/>
</dbReference>
<keyword evidence="9" id="KW-0539">Nucleus</keyword>
<dbReference type="Pfam" id="PF03919">
    <property type="entry name" value="mRNA_cap_C"/>
    <property type="match status" value="1"/>
</dbReference>
<keyword evidence="3" id="KW-0507">mRNA processing</keyword>
<keyword evidence="8 13" id="KW-0342">GTP-binding</keyword>
<feature type="active site" description="Phosphocysteine intermediate" evidence="11">
    <location>
        <position position="170"/>
    </location>
</feature>
<dbReference type="GO" id="GO:0005634">
    <property type="term" value="C:nucleus"/>
    <property type="evidence" value="ECO:0007669"/>
    <property type="project" value="UniProtKB-SubCell"/>
</dbReference>
<feature type="binding site" evidence="13">
    <location>
        <begin position="397"/>
        <end position="399"/>
    </location>
    <ligand>
        <name>GTP</name>
        <dbReference type="ChEBI" id="CHEBI:37565"/>
    </ligand>
</feature>
<dbReference type="GO" id="GO:0005524">
    <property type="term" value="F:ATP binding"/>
    <property type="evidence" value="ECO:0007669"/>
    <property type="project" value="InterPro"/>
</dbReference>
<evidence type="ECO:0000313" key="16">
    <source>
        <dbReference type="EMBL" id="KAK9865201.1"/>
    </source>
</evidence>
<dbReference type="InterPro" id="IPR012340">
    <property type="entry name" value="NA-bd_OB-fold"/>
</dbReference>
<feature type="binding site" evidence="13">
    <location>
        <begin position="527"/>
        <end position="529"/>
    </location>
    <ligand>
        <name>GTP</name>
        <dbReference type="ChEBI" id="CHEBI:37565"/>
    </ligand>
</feature>
<feature type="binding site" evidence="13">
    <location>
        <position position="363"/>
    </location>
    <ligand>
        <name>GTP</name>
        <dbReference type="ChEBI" id="CHEBI:37565"/>
    </ligand>
</feature>
<evidence type="ECO:0000256" key="4">
    <source>
        <dbReference type="ARBA" id="ARBA00022679"/>
    </source>
</evidence>
<dbReference type="CDD" id="cd07895">
    <property type="entry name" value="Adenylation_mRNA_capping"/>
    <property type="match status" value="1"/>
</dbReference>
<dbReference type="Gene3D" id="3.90.190.10">
    <property type="entry name" value="Protein tyrosine phosphatase superfamily"/>
    <property type="match status" value="1"/>
</dbReference>
<evidence type="ECO:0000256" key="5">
    <source>
        <dbReference type="ARBA" id="ARBA00022695"/>
    </source>
</evidence>
<evidence type="ECO:0000256" key="7">
    <source>
        <dbReference type="ARBA" id="ARBA00023042"/>
    </source>
</evidence>
<keyword evidence="6 13" id="KW-0547">Nucleotide-binding</keyword>
<reference evidence="16 17" key="1">
    <citation type="journal article" date="2024" name="Nat. Commun.">
        <title>Phylogenomics reveals the evolutionary origins of lichenization in chlorophyte algae.</title>
        <authorList>
            <person name="Puginier C."/>
            <person name="Libourel C."/>
            <person name="Otte J."/>
            <person name="Skaloud P."/>
            <person name="Haon M."/>
            <person name="Grisel S."/>
            <person name="Petersen M."/>
            <person name="Berrin J.G."/>
            <person name="Delaux P.M."/>
            <person name="Dal Grande F."/>
            <person name="Keller J."/>
        </authorList>
    </citation>
    <scope>NUCLEOTIDE SEQUENCE [LARGE SCALE GENOMIC DNA]</scope>
    <source>
        <strain evidence="16 17">SAG 2523</strain>
    </source>
</reference>
<dbReference type="SUPFAM" id="SSF50249">
    <property type="entry name" value="Nucleic acid-binding proteins"/>
    <property type="match status" value="1"/>
</dbReference>
<evidence type="ECO:0000256" key="13">
    <source>
        <dbReference type="PIRSR" id="PIRSR036958-3"/>
    </source>
</evidence>
<feature type="domain" description="Tyrosine specific protein phosphatases" evidence="15">
    <location>
        <begin position="147"/>
        <end position="214"/>
    </location>
</feature>
<accession>A0AAW1T9Q2</accession>
<dbReference type="PROSITE" id="PS00383">
    <property type="entry name" value="TYR_PHOSPHATASE_1"/>
    <property type="match status" value="1"/>
</dbReference>
<name>A0AAW1T9Q2_9CHLO</name>
<dbReference type="GO" id="GO:0006370">
    <property type="term" value="P:7-methylguanosine mRNA capping"/>
    <property type="evidence" value="ECO:0007669"/>
    <property type="project" value="UniProtKB-KW"/>
</dbReference>
<dbReference type="PANTHER" id="PTHR10367">
    <property type="entry name" value="MRNA-CAPPING ENZYME"/>
    <property type="match status" value="1"/>
</dbReference>
<organism evidence="16 17">
    <name type="scientific">Apatococcus fuscideae</name>
    <dbReference type="NCBI Taxonomy" id="2026836"/>
    <lineage>
        <taxon>Eukaryota</taxon>
        <taxon>Viridiplantae</taxon>
        <taxon>Chlorophyta</taxon>
        <taxon>core chlorophytes</taxon>
        <taxon>Trebouxiophyceae</taxon>
        <taxon>Chlorellales</taxon>
        <taxon>Chlorellaceae</taxon>
        <taxon>Apatococcus</taxon>
    </lineage>
</organism>
<dbReference type="InterPro" id="IPR016130">
    <property type="entry name" value="Tyr_Pase_AS"/>
</dbReference>
<dbReference type="GO" id="GO:0005525">
    <property type="term" value="F:GTP binding"/>
    <property type="evidence" value="ECO:0007669"/>
    <property type="project" value="UniProtKB-KW"/>
</dbReference>
<dbReference type="AlphaFoldDB" id="A0AAW1T9Q2"/>
<comment type="caution">
    <text evidence="16">The sequence shown here is derived from an EMBL/GenBank/DDBJ whole genome shotgun (WGS) entry which is preliminary data.</text>
</comment>
<keyword evidence="4" id="KW-0808">Transferase</keyword>
<comment type="subcellular location">
    <subcellularLocation>
        <location evidence="1">Nucleus</location>
    </subcellularLocation>
</comment>
<evidence type="ECO:0000256" key="9">
    <source>
        <dbReference type="ARBA" id="ARBA00023242"/>
    </source>
</evidence>
<keyword evidence="7" id="KW-0506">mRNA capping</keyword>
<dbReference type="Proteomes" id="UP001485043">
    <property type="component" value="Unassembled WGS sequence"/>
</dbReference>
<evidence type="ECO:0000256" key="1">
    <source>
        <dbReference type="ARBA" id="ARBA00004123"/>
    </source>
</evidence>
<evidence type="ECO:0000256" key="2">
    <source>
        <dbReference type="ARBA" id="ARBA00012475"/>
    </source>
</evidence>
<dbReference type="InterPro" id="IPR017074">
    <property type="entry name" value="mRNA_cap_enz_bifunc"/>
</dbReference>
<protein>
    <recommendedName>
        <fullName evidence="2">mRNA guanylyltransferase</fullName>
        <ecNumber evidence="2">2.7.7.50</ecNumber>
    </recommendedName>
</protein>
<feature type="region of interest" description="Disordered" evidence="14">
    <location>
        <begin position="1"/>
        <end position="26"/>
    </location>
</feature>
<comment type="catalytic activity">
    <reaction evidence="10">
        <text>a 5'-end diphospho-ribonucleoside in mRNA + GTP + H(+) = a 5'-end (5'-triphosphoguanosine)-ribonucleoside in mRNA + diphosphate</text>
        <dbReference type="Rhea" id="RHEA:67012"/>
        <dbReference type="Rhea" id="RHEA-COMP:17165"/>
        <dbReference type="Rhea" id="RHEA-COMP:17166"/>
        <dbReference type="ChEBI" id="CHEBI:15378"/>
        <dbReference type="ChEBI" id="CHEBI:33019"/>
        <dbReference type="ChEBI" id="CHEBI:37565"/>
        <dbReference type="ChEBI" id="CHEBI:167616"/>
        <dbReference type="ChEBI" id="CHEBI:167617"/>
        <dbReference type="EC" id="2.7.7.50"/>
    </reaction>
    <physiologicalReaction direction="left-to-right" evidence="10">
        <dbReference type="Rhea" id="RHEA:67013"/>
    </physiologicalReaction>
</comment>
<dbReference type="InterPro" id="IPR001339">
    <property type="entry name" value="mRNA_cap_enzyme_adenylation"/>
</dbReference>
<sequence>MTPGALKRKEHPEASAEQVQQPKRPALEQYDPLALPSGWERCPSLGEPLNGGGIAIFPSKVPLGDQFADNITPGQRYTPFNALLACQDKGHEVGLVVDLTNTTRFYDEGLIWQRHVQYLKIRCRGRGEVPEPEAVNFFYWRVATFRAEQLEMVKRSPGNSYKPKAILVHCTHGFNRTGYMIVNLLVRDGQPLVASLEAFAKCRSPGIYKDDYIRNLFTYYHERRPSSVVQTPAVPTWKAEAPPSPKHDLEFDGEAPATGPADVTPQKMSHEDIIGEAVCEEEALEAQKYATIFIVGGLAEDLDIQQRWMNADGSWRFAGSQPVSLAKANIDLIAKRRYFATWKADGTRFLLLILRFGAYLLNRSMQVRRVQIRCPTLNTSSSNPQVVGPQHNNTLLDGEMVVDTDKTGIQRRRFLAYDIMTLNSHVVANFAFEERFRLLHQQIEGPRDAERAQIAKEARRERKFRRHTEYDYGAELFSVRRKNFWPLTQVHKLLHQFIPGLSHKADGLIFQGFEDVYKPGTCDELLKWKYAHHNSVDFRLRINAQGIQLLLLKSHKNEQPLPGAKLHLPNGEHPGEFNGKIVECTWAGEELGWQLRNIRTDKLYPNAWRVYEKVLQSIQDDIREESLLQSIDESIQRDLYTTDRATAEAASKGKSSGDM</sequence>
<feature type="binding site" evidence="13">
    <location>
        <position position="348"/>
    </location>
    <ligand>
        <name>GTP</name>
        <dbReference type="ChEBI" id="CHEBI:37565"/>
    </ligand>
</feature>
<gene>
    <name evidence="16" type="ORF">WJX84_012342</name>
</gene>
<proteinExistence type="predicted"/>
<evidence type="ECO:0000256" key="12">
    <source>
        <dbReference type="PIRSR" id="PIRSR036958-2"/>
    </source>
</evidence>
<evidence type="ECO:0000256" key="6">
    <source>
        <dbReference type="ARBA" id="ARBA00022741"/>
    </source>
</evidence>
<feature type="region of interest" description="Disordered" evidence="14">
    <location>
        <begin position="231"/>
        <end position="266"/>
    </location>
</feature>
<evidence type="ECO:0000313" key="17">
    <source>
        <dbReference type="Proteomes" id="UP001485043"/>
    </source>
</evidence>
<evidence type="ECO:0000256" key="14">
    <source>
        <dbReference type="SAM" id="MobiDB-lite"/>
    </source>
</evidence>
<dbReference type="SUPFAM" id="SSF52799">
    <property type="entry name" value="(Phosphotyrosine protein) phosphatases II"/>
    <property type="match status" value="1"/>
</dbReference>
<feature type="active site" description="N6-GMP-lysine intermediate" evidence="12">
    <location>
        <position position="343"/>
    </location>
</feature>
<keyword evidence="17" id="KW-1185">Reference proteome</keyword>
<dbReference type="InterPro" id="IPR013846">
    <property type="entry name" value="mRNA_cap_enzyme_C"/>
</dbReference>
<evidence type="ECO:0000256" key="11">
    <source>
        <dbReference type="PIRSR" id="PIRSR036958-1"/>
    </source>
</evidence>
<dbReference type="EMBL" id="JALJOV010000272">
    <property type="protein sequence ID" value="KAK9865201.1"/>
    <property type="molecule type" value="Genomic_DNA"/>
</dbReference>
<dbReference type="GO" id="GO:0004484">
    <property type="term" value="F:mRNA guanylyltransferase activity"/>
    <property type="evidence" value="ECO:0007669"/>
    <property type="project" value="UniProtKB-EC"/>
</dbReference>
<evidence type="ECO:0000259" key="15">
    <source>
        <dbReference type="PROSITE" id="PS50056"/>
    </source>
</evidence>
<dbReference type="InterPro" id="IPR000387">
    <property type="entry name" value="Tyr_Pase_dom"/>
</dbReference>
<dbReference type="EC" id="2.7.7.50" evidence="2"/>
<dbReference type="InterPro" id="IPR029021">
    <property type="entry name" value="Prot-tyrosine_phosphatase-like"/>
</dbReference>
<evidence type="ECO:0000256" key="8">
    <source>
        <dbReference type="ARBA" id="ARBA00023134"/>
    </source>
</evidence>
<dbReference type="GO" id="GO:0140818">
    <property type="term" value="F:mRNA 5'-triphosphate monophosphatase activity"/>
    <property type="evidence" value="ECO:0007669"/>
    <property type="project" value="InterPro"/>
</dbReference>
<dbReference type="Gene3D" id="2.40.50.140">
    <property type="entry name" value="Nucleic acid-binding proteins"/>
    <property type="match status" value="1"/>
</dbReference>